<dbReference type="AlphaFoldDB" id="A0AAE3GR25"/>
<evidence type="ECO:0008006" key="3">
    <source>
        <dbReference type="Google" id="ProtNLM"/>
    </source>
</evidence>
<proteinExistence type="predicted"/>
<dbReference type="Proteomes" id="UP001204953">
    <property type="component" value="Unassembled WGS sequence"/>
</dbReference>
<dbReference type="EMBL" id="JAMZMM010000003">
    <property type="protein sequence ID" value="MCP2726952.1"/>
    <property type="molecule type" value="Genomic_DNA"/>
</dbReference>
<evidence type="ECO:0000313" key="1">
    <source>
        <dbReference type="EMBL" id="MCP2726952.1"/>
    </source>
</evidence>
<dbReference type="RefSeq" id="WP_254009771.1">
    <property type="nucleotide sequence ID" value="NZ_JAMZMM010000003.1"/>
</dbReference>
<comment type="caution">
    <text evidence="1">The sequence shown here is derived from an EMBL/GenBank/DDBJ whole genome shotgun (WGS) entry which is preliminary data.</text>
</comment>
<name>A0AAE3GR25_9CYAN</name>
<evidence type="ECO:0000313" key="2">
    <source>
        <dbReference type="Proteomes" id="UP001204953"/>
    </source>
</evidence>
<keyword evidence="2" id="KW-1185">Reference proteome</keyword>
<accession>A0AAE3GR25</accession>
<gene>
    <name evidence="1" type="ORF">NJ959_00475</name>
</gene>
<reference evidence="1" key="1">
    <citation type="submission" date="2022-06" db="EMBL/GenBank/DDBJ databases">
        <title>New cyanobacteria of genus Symplocastrum in benthos of Lake Baikal.</title>
        <authorList>
            <person name="Sorokovikova E."/>
            <person name="Tikhonova I."/>
            <person name="Krasnopeev A."/>
            <person name="Evseev P."/>
            <person name="Gladkikh A."/>
            <person name="Belykh O."/>
        </authorList>
    </citation>
    <scope>NUCLEOTIDE SEQUENCE</scope>
    <source>
        <strain evidence="1">BBK-W-15</strain>
    </source>
</reference>
<organism evidence="1 2">
    <name type="scientific">Limnofasciculus baicalensis BBK-W-15</name>
    <dbReference type="NCBI Taxonomy" id="2699891"/>
    <lineage>
        <taxon>Bacteria</taxon>
        <taxon>Bacillati</taxon>
        <taxon>Cyanobacteriota</taxon>
        <taxon>Cyanophyceae</taxon>
        <taxon>Coleofasciculales</taxon>
        <taxon>Coleofasciculaceae</taxon>
        <taxon>Limnofasciculus</taxon>
        <taxon>Limnofasciculus baicalensis</taxon>
    </lineage>
</organism>
<sequence>MTTTNSTRTMRRGRIFPEIQWSPEKIAQWKAELEATHKRCKVVFDRLKPELIETHYNWYIAVDPESGDYVIDQDIEVATQIAHQKHPNSKLHVFRINDTGVCGTI</sequence>
<protein>
    <recommendedName>
        <fullName evidence="3">DUF5678 domain-containing protein</fullName>
    </recommendedName>
</protein>